<dbReference type="AlphaFoldDB" id="A0A1H2Z0N0"/>
<dbReference type="GO" id="GO:1904680">
    <property type="term" value="F:peptide transmembrane transporter activity"/>
    <property type="evidence" value="ECO:0007669"/>
    <property type="project" value="TreeGrafter"/>
</dbReference>
<evidence type="ECO:0000259" key="6">
    <source>
        <dbReference type="Pfam" id="PF00496"/>
    </source>
</evidence>
<keyword evidence="3" id="KW-0813">Transport</keyword>
<dbReference type="InterPro" id="IPR030678">
    <property type="entry name" value="Peptide/Ni-bd"/>
</dbReference>
<dbReference type="STRING" id="564137.SAMN04488238_105191"/>
<organism evidence="7 8">
    <name type="scientific">Roseicitreum antarcticum</name>
    <dbReference type="NCBI Taxonomy" id="564137"/>
    <lineage>
        <taxon>Bacteria</taxon>
        <taxon>Pseudomonadati</taxon>
        <taxon>Pseudomonadota</taxon>
        <taxon>Alphaproteobacteria</taxon>
        <taxon>Rhodobacterales</taxon>
        <taxon>Paracoccaceae</taxon>
        <taxon>Roseicitreum</taxon>
    </lineage>
</organism>
<dbReference type="Pfam" id="PF00496">
    <property type="entry name" value="SBP_bac_5"/>
    <property type="match status" value="1"/>
</dbReference>
<evidence type="ECO:0000256" key="5">
    <source>
        <dbReference type="SAM" id="SignalP"/>
    </source>
</evidence>
<dbReference type="PANTHER" id="PTHR30290:SF9">
    <property type="entry name" value="OLIGOPEPTIDE-BINDING PROTEIN APPA"/>
    <property type="match status" value="1"/>
</dbReference>
<reference evidence="7 8" key="1">
    <citation type="submission" date="2016-10" db="EMBL/GenBank/DDBJ databases">
        <authorList>
            <person name="de Groot N.N."/>
        </authorList>
    </citation>
    <scope>NUCLEOTIDE SEQUENCE [LARGE SCALE GENOMIC DNA]</scope>
    <source>
        <strain evidence="7 8">CGMCC 1.8894</strain>
    </source>
</reference>
<name>A0A1H2Z0N0_9RHOB</name>
<dbReference type="Gene3D" id="3.40.190.10">
    <property type="entry name" value="Periplasmic binding protein-like II"/>
    <property type="match status" value="1"/>
</dbReference>
<dbReference type="PANTHER" id="PTHR30290">
    <property type="entry name" value="PERIPLASMIC BINDING COMPONENT OF ABC TRANSPORTER"/>
    <property type="match status" value="1"/>
</dbReference>
<feature type="chain" id="PRO_5011530038" evidence="5">
    <location>
        <begin position="22"/>
        <end position="536"/>
    </location>
</feature>
<dbReference type="GO" id="GO:0043190">
    <property type="term" value="C:ATP-binding cassette (ABC) transporter complex"/>
    <property type="evidence" value="ECO:0007669"/>
    <property type="project" value="InterPro"/>
</dbReference>
<dbReference type="GO" id="GO:0015833">
    <property type="term" value="P:peptide transport"/>
    <property type="evidence" value="ECO:0007669"/>
    <property type="project" value="TreeGrafter"/>
</dbReference>
<sequence>MKRIGLAAIVAASVLTAPAFAQDVLTIGVRSEAVSMDPHWTQLSADLQVQEHIFEKLVNLDTSSQTEPGLAVSWEAIDDETWEFRLRQGVTWHDGTPFTADDVIYTFDRLRGGISGAPASPAFQLDKGSKTWEMVDDHTLLVRTEGPYPNVPEDLAMLPIMARHAAEGREFSVDFNSGLAAIGTGPFMFEEFSPGNRVSLTANPNWWGGDPGWDRVVFRPVSQDSARLAALLNGDVDIIDYPPTVDLPRIESDANFTLSTTPSDRLIYMMPAYRHVEEFVRDNDGNVMTPNPLRDWRVRKALSLSIDRDAIRDRIMGGAAEPTRNIVPPGFFGHVDALEADAYDPDQARELLELAGYADGFQMTVHGPNDRYINDARILEAIAQMWSRIGIQTEVDTMPRNIFFSDLIRGGADTFPGFDSPKFSMSLTGWGTVAGDATYTVSGVLESYNAATGGGNGNFGRYANPAVDALSIRAKQTIDRDARLALLTEATTIGMDDYAFIPLHFQVNVWAMRSGLEHEARTNERTLAWEITRTDD</sequence>
<evidence type="ECO:0000313" key="8">
    <source>
        <dbReference type="Proteomes" id="UP000198539"/>
    </source>
</evidence>
<dbReference type="GO" id="GO:0030288">
    <property type="term" value="C:outer membrane-bounded periplasmic space"/>
    <property type="evidence" value="ECO:0007669"/>
    <property type="project" value="UniProtKB-ARBA"/>
</dbReference>
<dbReference type="InterPro" id="IPR039424">
    <property type="entry name" value="SBP_5"/>
</dbReference>
<dbReference type="RefSeq" id="WP_143033504.1">
    <property type="nucleotide sequence ID" value="NZ_CP061502.1"/>
</dbReference>
<dbReference type="SUPFAM" id="SSF53850">
    <property type="entry name" value="Periplasmic binding protein-like II"/>
    <property type="match status" value="1"/>
</dbReference>
<evidence type="ECO:0000256" key="1">
    <source>
        <dbReference type="ARBA" id="ARBA00004418"/>
    </source>
</evidence>
<dbReference type="PIRSF" id="PIRSF002741">
    <property type="entry name" value="MppA"/>
    <property type="match status" value="1"/>
</dbReference>
<feature type="domain" description="Solute-binding protein family 5" evidence="6">
    <location>
        <begin position="66"/>
        <end position="449"/>
    </location>
</feature>
<keyword evidence="8" id="KW-1185">Reference proteome</keyword>
<gene>
    <name evidence="7" type="ORF">SAMN04488238_105191</name>
</gene>
<evidence type="ECO:0000256" key="3">
    <source>
        <dbReference type="ARBA" id="ARBA00022448"/>
    </source>
</evidence>
<proteinExistence type="inferred from homology"/>
<keyword evidence="4 5" id="KW-0732">Signal</keyword>
<evidence type="ECO:0000256" key="4">
    <source>
        <dbReference type="ARBA" id="ARBA00022729"/>
    </source>
</evidence>
<protein>
    <submittedName>
        <fullName evidence="7">Peptide/nickel transport system substrate-binding protein</fullName>
    </submittedName>
</protein>
<evidence type="ECO:0000256" key="2">
    <source>
        <dbReference type="ARBA" id="ARBA00005695"/>
    </source>
</evidence>
<comment type="similarity">
    <text evidence="2">Belongs to the bacterial solute-binding protein 5 family.</text>
</comment>
<dbReference type="Gene3D" id="3.10.105.10">
    <property type="entry name" value="Dipeptide-binding Protein, Domain 3"/>
    <property type="match status" value="1"/>
</dbReference>
<dbReference type="OrthoDB" id="9803988at2"/>
<dbReference type="Proteomes" id="UP000198539">
    <property type="component" value="Unassembled WGS sequence"/>
</dbReference>
<accession>A0A1H2Z0N0</accession>
<evidence type="ECO:0000313" key="7">
    <source>
        <dbReference type="EMBL" id="SDX10454.1"/>
    </source>
</evidence>
<feature type="signal peptide" evidence="5">
    <location>
        <begin position="1"/>
        <end position="21"/>
    </location>
</feature>
<dbReference type="CDD" id="cd08498">
    <property type="entry name" value="PBP2_NikA_DppA_OppA_like_2"/>
    <property type="match status" value="1"/>
</dbReference>
<comment type="subcellular location">
    <subcellularLocation>
        <location evidence="1">Periplasm</location>
    </subcellularLocation>
</comment>
<dbReference type="EMBL" id="FNOM01000005">
    <property type="protein sequence ID" value="SDX10454.1"/>
    <property type="molecule type" value="Genomic_DNA"/>
</dbReference>
<dbReference type="InterPro" id="IPR000914">
    <property type="entry name" value="SBP_5_dom"/>
</dbReference>